<dbReference type="Pfam" id="PF16119">
    <property type="entry name" value="DUF4835"/>
    <property type="match status" value="1"/>
</dbReference>
<dbReference type="Proteomes" id="UP000011910">
    <property type="component" value="Unassembled WGS sequence"/>
</dbReference>
<keyword evidence="2" id="KW-1185">Reference proteome</keyword>
<comment type="caution">
    <text evidence="1">The sequence shown here is derived from an EMBL/GenBank/DDBJ whole genome shotgun (WGS) entry which is preliminary data.</text>
</comment>
<accession>M7N7N7</accession>
<sequence>MNTRLQPLREFMYSYHRLALDVFTDNADGSRKLISEGLAGLKPVRDYNPSAILLIAFFDSKATELTNMFKQGAPQVKQQAYATLTALDPSNTDKYSQILR</sequence>
<dbReference type="STRING" id="1279009.ADICEAN_01634"/>
<dbReference type="OrthoDB" id="9773381at2"/>
<protein>
    <submittedName>
        <fullName evidence="1">Uncharacterized protein</fullName>
    </submittedName>
</protein>
<dbReference type="AlphaFoldDB" id="M7N7N7"/>
<evidence type="ECO:0000313" key="1">
    <source>
        <dbReference type="EMBL" id="EMR03241.1"/>
    </source>
</evidence>
<organism evidence="1 2">
    <name type="scientific">Cesiribacter andamanensis AMV16</name>
    <dbReference type="NCBI Taxonomy" id="1279009"/>
    <lineage>
        <taxon>Bacteria</taxon>
        <taxon>Pseudomonadati</taxon>
        <taxon>Bacteroidota</taxon>
        <taxon>Cytophagia</taxon>
        <taxon>Cytophagales</taxon>
        <taxon>Cesiribacteraceae</taxon>
        <taxon>Cesiribacter</taxon>
    </lineage>
</organism>
<dbReference type="InterPro" id="IPR032274">
    <property type="entry name" value="DUF4835"/>
</dbReference>
<name>M7N7N7_9BACT</name>
<dbReference type="EMBL" id="AODQ01000031">
    <property type="protein sequence ID" value="EMR03241.1"/>
    <property type="molecule type" value="Genomic_DNA"/>
</dbReference>
<reference evidence="1 2" key="1">
    <citation type="journal article" date="2013" name="Genome Announc.">
        <title>Draft Genome Sequence of Cesiribacter andamanensis Strain AMV16T, Isolated from a Soil Sample from a Mud Volcano in the Andaman Islands, India.</title>
        <authorList>
            <person name="Shivaji S."/>
            <person name="Ara S."/>
            <person name="Begum Z."/>
            <person name="Srinivas T.N."/>
            <person name="Singh A."/>
            <person name="Kumar Pinnaka A."/>
        </authorList>
    </citation>
    <scope>NUCLEOTIDE SEQUENCE [LARGE SCALE GENOMIC DNA]</scope>
    <source>
        <strain evidence="1 2">AMV16</strain>
    </source>
</reference>
<gene>
    <name evidence="1" type="ORF">ADICEAN_01634</name>
</gene>
<dbReference type="RefSeq" id="WP_009195031.1">
    <property type="nucleotide sequence ID" value="NZ_AODQ01000031.1"/>
</dbReference>
<proteinExistence type="predicted"/>
<evidence type="ECO:0000313" key="2">
    <source>
        <dbReference type="Proteomes" id="UP000011910"/>
    </source>
</evidence>